<dbReference type="Proteomes" id="UP001597402">
    <property type="component" value="Unassembled WGS sequence"/>
</dbReference>
<keyword evidence="3" id="KW-0808">Transferase</keyword>
<organism evidence="3 4">
    <name type="scientific">Blastococcus deserti</name>
    <dbReference type="NCBI Taxonomy" id="2259033"/>
    <lineage>
        <taxon>Bacteria</taxon>
        <taxon>Bacillati</taxon>
        <taxon>Actinomycetota</taxon>
        <taxon>Actinomycetes</taxon>
        <taxon>Geodermatophilales</taxon>
        <taxon>Geodermatophilaceae</taxon>
        <taxon>Blastococcus</taxon>
    </lineage>
</organism>
<gene>
    <name evidence="3" type="ORF">ACFSHS_11600</name>
</gene>
<dbReference type="GO" id="GO:0016757">
    <property type="term" value="F:glycosyltransferase activity"/>
    <property type="evidence" value="ECO:0007669"/>
    <property type="project" value="UniProtKB-KW"/>
</dbReference>
<accession>A0ABW4XBQ4</accession>
<feature type="chain" id="PRO_5045104363" evidence="2">
    <location>
        <begin position="21"/>
        <end position="411"/>
    </location>
</feature>
<dbReference type="Pfam" id="PF13641">
    <property type="entry name" value="Glyco_tranf_2_3"/>
    <property type="match status" value="1"/>
</dbReference>
<evidence type="ECO:0000313" key="3">
    <source>
        <dbReference type="EMBL" id="MFD2092216.1"/>
    </source>
</evidence>
<feature type="signal peptide" evidence="2">
    <location>
        <begin position="1"/>
        <end position="20"/>
    </location>
</feature>
<sequence length="411" mass="42667">MSGRLVRVLAGISGAAALHAAVNIALLRRPPDDPPAVRRPVTVVVPARDEEEQIGGCLAALLAQRGVPELRVVVVDDGSTDGTAAVVRSVGDPRVRLVRAVPPPAGWLGKPHACATGAAWQDEGEGQGESQAEGQGQGAGQGEGQGAGEGADDGELLVFVDADVRLAPEAIAAAVAVLDRHDLDLVSPWPRPVAHGSAERLVQPLAPWLVATTLPLRVAERSRRPSTAAANGQFLVVDRRTYDRAGGHAAVRGEVLEDIALLRAVKRAGGRGVPIDGSRLAVCRMYDGWPALRDGYAKSLWASVGGRPAAGAVTAALLTAVWVVPPLAAVRGSRAGLAGWAAAAAGRAVVAARTGSRVWPDALAHPLSILVLDVLMARSLLGHRRGTLTWRARPVAAPARSPRRPPVRMGR</sequence>
<proteinExistence type="predicted"/>
<dbReference type="PANTHER" id="PTHR43646:SF3">
    <property type="entry name" value="SLR1566 PROTEIN"/>
    <property type="match status" value="1"/>
</dbReference>
<evidence type="ECO:0000256" key="1">
    <source>
        <dbReference type="SAM" id="MobiDB-lite"/>
    </source>
</evidence>
<comment type="caution">
    <text evidence="3">The sequence shown here is derived from an EMBL/GenBank/DDBJ whole genome shotgun (WGS) entry which is preliminary data.</text>
</comment>
<name>A0ABW4XBQ4_9ACTN</name>
<keyword evidence="4" id="KW-1185">Reference proteome</keyword>
<dbReference type="SUPFAM" id="SSF53448">
    <property type="entry name" value="Nucleotide-diphospho-sugar transferases"/>
    <property type="match status" value="1"/>
</dbReference>
<keyword evidence="3" id="KW-0328">Glycosyltransferase</keyword>
<feature type="region of interest" description="Disordered" evidence="1">
    <location>
        <begin position="120"/>
        <end position="151"/>
    </location>
</feature>
<keyword evidence="2" id="KW-0732">Signal</keyword>
<evidence type="ECO:0000313" key="4">
    <source>
        <dbReference type="Proteomes" id="UP001597402"/>
    </source>
</evidence>
<dbReference type="Gene3D" id="3.90.550.10">
    <property type="entry name" value="Spore Coat Polysaccharide Biosynthesis Protein SpsA, Chain A"/>
    <property type="match status" value="1"/>
</dbReference>
<evidence type="ECO:0000256" key="2">
    <source>
        <dbReference type="SAM" id="SignalP"/>
    </source>
</evidence>
<feature type="compositionally biased region" description="Gly residues" evidence="1">
    <location>
        <begin position="135"/>
        <end position="149"/>
    </location>
</feature>
<reference evidence="4" key="1">
    <citation type="journal article" date="2019" name="Int. J. Syst. Evol. Microbiol.">
        <title>The Global Catalogue of Microorganisms (GCM) 10K type strain sequencing project: providing services to taxonomists for standard genome sequencing and annotation.</title>
        <authorList>
            <consortium name="The Broad Institute Genomics Platform"/>
            <consortium name="The Broad Institute Genome Sequencing Center for Infectious Disease"/>
            <person name="Wu L."/>
            <person name="Ma J."/>
        </authorList>
    </citation>
    <scope>NUCLEOTIDE SEQUENCE [LARGE SCALE GENOMIC DNA]</scope>
    <source>
        <strain evidence="4">JCM 3338</strain>
    </source>
</reference>
<dbReference type="EC" id="2.4.-.-" evidence="3"/>
<dbReference type="InterPro" id="IPR029044">
    <property type="entry name" value="Nucleotide-diphossugar_trans"/>
</dbReference>
<dbReference type="RefSeq" id="WP_376875669.1">
    <property type="nucleotide sequence ID" value="NZ_JBHUHP010000010.1"/>
</dbReference>
<protein>
    <submittedName>
        <fullName evidence="3">Glycosyltransferase</fullName>
        <ecNumber evidence="3">2.4.-.-</ecNumber>
    </submittedName>
</protein>
<dbReference type="PANTHER" id="PTHR43646">
    <property type="entry name" value="GLYCOSYLTRANSFERASE"/>
    <property type="match status" value="1"/>
</dbReference>
<dbReference type="EMBL" id="JBHUHP010000010">
    <property type="protein sequence ID" value="MFD2092216.1"/>
    <property type="molecule type" value="Genomic_DNA"/>
</dbReference>